<gene>
    <name evidence="1" type="ORF">VISI1226_13718</name>
</gene>
<protein>
    <submittedName>
        <fullName evidence="1">Uncharacterized protein</fullName>
    </submittedName>
</protein>
<dbReference type="RefSeq" id="WP_008078115.1">
    <property type="nucleotide sequence ID" value="NZ_AEVT01000076.1"/>
</dbReference>
<organism evidence="1 2">
    <name type="scientific">Vibrio sinaloensis DSM 21326</name>
    <dbReference type="NCBI Taxonomy" id="945550"/>
    <lineage>
        <taxon>Bacteria</taxon>
        <taxon>Pseudomonadati</taxon>
        <taxon>Pseudomonadota</taxon>
        <taxon>Gammaproteobacteria</taxon>
        <taxon>Vibrionales</taxon>
        <taxon>Vibrionaceae</taxon>
        <taxon>Vibrio</taxon>
        <taxon>Vibrio oreintalis group</taxon>
    </lineage>
</organism>
<evidence type="ECO:0000313" key="1">
    <source>
        <dbReference type="EMBL" id="EGA69584.1"/>
    </source>
</evidence>
<name>E8M8N9_PHOS4</name>
<proteinExistence type="predicted"/>
<dbReference type="EMBL" id="AEVT01000076">
    <property type="protein sequence ID" value="EGA69584.1"/>
    <property type="molecule type" value="Genomic_DNA"/>
</dbReference>
<dbReference type="GeneID" id="95569943"/>
<reference evidence="1 2" key="1">
    <citation type="journal article" date="2012" name="Int. J. Syst. Evol. Microbiol.">
        <title>Vibrio caribbeanicus sp. nov., isolated from the marine sponge Scleritoderma cyanea.</title>
        <authorList>
            <person name="Hoffmann M."/>
            <person name="Monday S.R."/>
            <person name="Allard M.W."/>
            <person name="Strain E.A."/>
            <person name="Whittaker P."/>
            <person name="Naum M."/>
            <person name="McCarthy P.J."/>
            <person name="Lopez J.V."/>
            <person name="Fischer M."/>
            <person name="Brown E.W."/>
        </authorList>
    </citation>
    <scope>NUCLEOTIDE SEQUENCE [LARGE SCALE GENOMIC DNA]</scope>
    <source>
        <strain evidence="2">DSMZ 21326</strain>
    </source>
</reference>
<sequence length="126" mass="14673">MSTTEKAPIPNEHEVQLMCSDIFIVKQRSKIPPYDVNTHYFKWIDIRAEGRYFKANSHTFKAISITRPMYLYDDEKTTETRRLSYVTGEYVQTFGKNDSGNDSDNVNVFVEVFTGEEAAWVDDPFK</sequence>
<dbReference type="AlphaFoldDB" id="E8M8N9"/>
<comment type="caution">
    <text evidence="1">The sequence shown here is derived from an EMBL/GenBank/DDBJ whole genome shotgun (WGS) entry which is preliminary data.</text>
</comment>
<evidence type="ECO:0000313" key="2">
    <source>
        <dbReference type="Proteomes" id="UP000006228"/>
    </source>
</evidence>
<dbReference type="Proteomes" id="UP000006228">
    <property type="component" value="Unassembled WGS sequence"/>
</dbReference>
<accession>E8M8N9</accession>